<comment type="caution">
    <text evidence="1">The sequence shown here is derived from an EMBL/GenBank/DDBJ whole genome shotgun (WGS) entry which is preliminary data.</text>
</comment>
<dbReference type="Proteomes" id="UP000239649">
    <property type="component" value="Unassembled WGS sequence"/>
</dbReference>
<dbReference type="EMBL" id="LHPF02000004">
    <property type="protein sequence ID" value="PSC74645.1"/>
    <property type="molecule type" value="Genomic_DNA"/>
</dbReference>
<accession>A0A2P6VKN9</accession>
<name>A0A2P6VKN9_9CHLO</name>
<keyword evidence="2" id="KW-1185">Reference proteome</keyword>
<evidence type="ECO:0000313" key="2">
    <source>
        <dbReference type="Proteomes" id="UP000239649"/>
    </source>
</evidence>
<sequence>MVPSANMLHRASFIKRFVRGFHARPAAAAERRRTAERVRAERKFDNTVAKVREQFTKEIGRAREKCERRVKAA</sequence>
<reference evidence="1 2" key="1">
    <citation type="journal article" date="2018" name="Plant J.">
        <title>Genome sequences of Chlorella sorokiniana UTEX 1602 and Micractinium conductrix SAG 241.80: implications to maltose excretion by a green alga.</title>
        <authorList>
            <person name="Arriola M.B."/>
            <person name="Velmurugan N."/>
            <person name="Zhang Y."/>
            <person name="Plunkett M.H."/>
            <person name="Hondzo H."/>
            <person name="Barney B.M."/>
        </authorList>
    </citation>
    <scope>NUCLEOTIDE SEQUENCE [LARGE SCALE GENOMIC DNA]</scope>
    <source>
        <strain evidence="1 2">SAG 241.80</strain>
    </source>
</reference>
<dbReference type="AlphaFoldDB" id="A0A2P6VKN9"/>
<gene>
    <name evidence="1" type="ORF">C2E20_2177</name>
</gene>
<proteinExistence type="predicted"/>
<protein>
    <submittedName>
        <fullName evidence="1">Uncharacterized protein</fullName>
    </submittedName>
</protein>
<organism evidence="1 2">
    <name type="scientific">Micractinium conductrix</name>
    <dbReference type="NCBI Taxonomy" id="554055"/>
    <lineage>
        <taxon>Eukaryota</taxon>
        <taxon>Viridiplantae</taxon>
        <taxon>Chlorophyta</taxon>
        <taxon>core chlorophytes</taxon>
        <taxon>Trebouxiophyceae</taxon>
        <taxon>Chlorellales</taxon>
        <taxon>Chlorellaceae</taxon>
        <taxon>Chlorella clade</taxon>
        <taxon>Micractinium</taxon>
    </lineage>
</organism>
<evidence type="ECO:0000313" key="1">
    <source>
        <dbReference type="EMBL" id="PSC74645.1"/>
    </source>
</evidence>